<feature type="domain" description="Thioredoxin-like fold" evidence="9">
    <location>
        <begin position="109"/>
        <end position="234"/>
    </location>
</feature>
<keyword evidence="6 7" id="KW-0676">Redox-active center</keyword>
<feature type="domain" description="Disulphide bond isomerase DsbC/G N-terminal" evidence="8">
    <location>
        <begin position="21"/>
        <end position="85"/>
    </location>
</feature>
<dbReference type="InterPro" id="IPR033954">
    <property type="entry name" value="DiS-bond_Isoase_DsbC/G"/>
</dbReference>
<comment type="similarity">
    <text evidence="2 7">Belongs to the thioredoxin family. DsbC subfamily.</text>
</comment>
<dbReference type="RefSeq" id="WP_139883623.1">
    <property type="nucleotide sequence ID" value="NZ_CP040986.1"/>
</dbReference>
<dbReference type="Gene3D" id="3.40.30.10">
    <property type="entry name" value="Glutaredoxin"/>
    <property type="match status" value="1"/>
</dbReference>
<accession>A0AAE6FTB2</accession>
<evidence type="ECO:0000313" key="10">
    <source>
        <dbReference type="EMBL" id="QDD13790.1"/>
    </source>
</evidence>
<organism evidence="10 11">
    <name type="scientific">Candidatus Methylopumilus rimovensis</name>
    <dbReference type="NCBI Taxonomy" id="2588535"/>
    <lineage>
        <taxon>Bacteria</taxon>
        <taxon>Pseudomonadati</taxon>
        <taxon>Pseudomonadota</taxon>
        <taxon>Betaproteobacteria</taxon>
        <taxon>Nitrosomonadales</taxon>
        <taxon>Methylophilaceae</taxon>
        <taxon>Candidatus Methylopumilus</taxon>
    </lineage>
</organism>
<keyword evidence="3 7" id="KW-0732">Signal</keyword>
<dbReference type="InterPro" id="IPR036249">
    <property type="entry name" value="Thioredoxin-like_sf"/>
</dbReference>
<evidence type="ECO:0000313" key="11">
    <source>
        <dbReference type="Proteomes" id="UP000312102"/>
    </source>
</evidence>
<dbReference type="Gene3D" id="3.10.450.70">
    <property type="entry name" value="Disulphide bond isomerase, DsbC/G, N-terminal"/>
    <property type="match status" value="1"/>
</dbReference>
<dbReference type="InterPro" id="IPR009094">
    <property type="entry name" value="DiS-bond_isomerase_DsbC/G_N_sf"/>
</dbReference>
<evidence type="ECO:0000256" key="7">
    <source>
        <dbReference type="RuleBase" id="RU364038"/>
    </source>
</evidence>
<comment type="function">
    <text evidence="7">Required for disulfide bond formation in some periplasmic proteins. Acts by transferring its disulfide bond to other proteins and is reduced in the process.</text>
</comment>
<dbReference type="PANTHER" id="PTHR35272">
    <property type="entry name" value="THIOL:DISULFIDE INTERCHANGE PROTEIN DSBC-RELATED"/>
    <property type="match status" value="1"/>
</dbReference>
<dbReference type="KEGG" id="mrk:FIT61_05030"/>
<evidence type="ECO:0000259" key="8">
    <source>
        <dbReference type="Pfam" id="PF10411"/>
    </source>
</evidence>
<keyword evidence="5" id="KW-1015">Disulfide bond</keyword>
<sequence>MTIFKKIALFILFFPSFYLMADEVSLKKMIEASYPKYKVESIKKTSYSGLYEIFMGGQIIYTDERFSFLIAEGHIVDPKTKKDLTGERLEDLTKVDFSSLPLNSAIKTVKGDGSRKLVVFADVDCPFCKRLEQNEFTHLNNVTIYTFLFPIEKLHPDAKNKSQLIWCAKDRSKAWADWAINDALPSGKVTCQPPTELILELGSKLGITSTPTLIFSDGKRMLGAQPYKEIEKALNSTKS</sequence>
<dbReference type="Pfam" id="PF13098">
    <property type="entry name" value="Thioredoxin_2"/>
    <property type="match status" value="1"/>
</dbReference>
<dbReference type="SUPFAM" id="SSF52833">
    <property type="entry name" value="Thioredoxin-like"/>
    <property type="match status" value="1"/>
</dbReference>
<evidence type="ECO:0000256" key="4">
    <source>
        <dbReference type="ARBA" id="ARBA00022764"/>
    </source>
</evidence>
<protein>
    <recommendedName>
        <fullName evidence="7">Thiol:disulfide interchange protein</fullName>
    </recommendedName>
</protein>
<dbReference type="PANTHER" id="PTHR35272:SF3">
    <property type="entry name" value="THIOL:DISULFIDE INTERCHANGE PROTEIN DSBC"/>
    <property type="match status" value="1"/>
</dbReference>
<dbReference type="EMBL" id="CP040986">
    <property type="protein sequence ID" value="QDD13790.1"/>
    <property type="molecule type" value="Genomic_DNA"/>
</dbReference>
<evidence type="ECO:0000256" key="2">
    <source>
        <dbReference type="ARBA" id="ARBA00009813"/>
    </source>
</evidence>
<proteinExistence type="inferred from homology"/>
<dbReference type="SUPFAM" id="SSF54423">
    <property type="entry name" value="DsbC/DsbG N-terminal domain-like"/>
    <property type="match status" value="1"/>
</dbReference>
<dbReference type="CDD" id="cd03020">
    <property type="entry name" value="DsbA_DsbC_DsbG"/>
    <property type="match status" value="1"/>
</dbReference>
<evidence type="ECO:0000256" key="5">
    <source>
        <dbReference type="ARBA" id="ARBA00023157"/>
    </source>
</evidence>
<keyword evidence="11" id="KW-1185">Reference proteome</keyword>
<evidence type="ECO:0000256" key="1">
    <source>
        <dbReference type="ARBA" id="ARBA00004418"/>
    </source>
</evidence>
<comment type="subcellular location">
    <subcellularLocation>
        <location evidence="1 7">Periplasm</location>
    </subcellularLocation>
</comment>
<gene>
    <name evidence="10" type="ORF">FIT61_05030</name>
</gene>
<dbReference type="InterPro" id="IPR018950">
    <property type="entry name" value="DiS-bond_isomerase_DsbC/G_N"/>
</dbReference>
<dbReference type="Proteomes" id="UP000312102">
    <property type="component" value="Chromosome"/>
</dbReference>
<dbReference type="AlphaFoldDB" id="A0AAE6FTB2"/>
<evidence type="ECO:0000256" key="3">
    <source>
        <dbReference type="ARBA" id="ARBA00022729"/>
    </source>
</evidence>
<keyword evidence="4 7" id="KW-0574">Periplasm</keyword>
<evidence type="ECO:0000259" key="9">
    <source>
        <dbReference type="Pfam" id="PF13098"/>
    </source>
</evidence>
<dbReference type="InterPro" id="IPR012336">
    <property type="entry name" value="Thioredoxin-like_fold"/>
</dbReference>
<name>A0AAE6FTB2_9PROT</name>
<dbReference type="Pfam" id="PF10411">
    <property type="entry name" value="DsbC_N"/>
    <property type="match status" value="1"/>
</dbReference>
<reference evidence="10 11" key="1">
    <citation type="journal article" date="2019" name="ISME J.">
        <title>Evolution in action: habitat transition from sediment to the pelagial leads to genome streamlining in Methylophilaceae.</title>
        <authorList>
            <person name="Salcher M."/>
            <person name="Schaefle D."/>
            <person name="Kaspar M."/>
            <person name="Neuenschwander S.M."/>
            <person name="Ghai R."/>
        </authorList>
    </citation>
    <scope>NUCLEOTIDE SEQUENCE [LARGE SCALE GENOMIC DNA]</scope>
    <source>
        <strain evidence="10 11">MMS-RI-1</strain>
    </source>
</reference>
<dbReference type="InterPro" id="IPR051470">
    <property type="entry name" value="Thiol:disulfide_interchange"/>
</dbReference>
<dbReference type="GO" id="GO:0042597">
    <property type="term" value="C:periplasmic space"/>
    <property type="evidence" value="ECO:0007669"/>
    <property type="project" value="UniProtKB-SubCell"/>
</dbReference>
<evidence type="ECO:0000256" key="6">
    <source>
        <dbReference type="ARBA" id="ARBA00023284"/>
    </source>
</evidence>